<feature type="region of interest" description="Disordered" evidence="1">
    <location>
        <begin position="1"/>
        <end position="20"/>
    </location>
</feature>
<dbReference type="AlphaFoldDB" id="A0A8J7F3B4"/>
<reference evidence="2" key="1">
    <citation type="submission" date="2020-10" db="EMBL/GenBank/DDBJ databases">
        <authorList>
            <person name="Castelo-Branco R."/>
            <person name="Eusebio N."/>
            <person name="Adriana R."/>
            <person name="Vieira A."/>
            <person name="Brugerolle De Fraissinette N."/>
            <person name="Rezende De Castro R."/>
            <person name="Schneider M.P."/>
            <person name="Vasconcelos V."/>
            <person name="Leao P.N."/>
        </authorList>
    </citation>
    <scope>NUCLEOTIDE SEQUENCE</scope>
    <source>
        <strain evidence="2">LEGE 06105</strain>
    </source>
</reference>
<evidence type="ECO:0000256" key="1">
    <source>
        <dbReference type="SAM" id="MobiDB-lite"/>
    </source>
</evidence>
<evidence type="ECO:0000313" key="3">
    <source>
        <dbReference type="Proteomes" id="UP000620559"/>
    </source>
</evidence>
<comment type="caution">
    <text evidence="2">The sequence shown here is derived from an EMBL/GenBank/DDBJ whole genome shotgun (WGS) entry which is preliminary data.</text>
</comment>
<organism evidence="2 3">
    <name type="scientific">Plectonema cf. radiosum LEGE 06105</name>
    <dbReference type="NCBI Taxonomy" id="945769"/>
    <lineage>
        <taxon>Bacteria</taxon>
        <taxon>Bacillati</taxon>
        <taxon>Cyanobacteriota</taxon>
        <taxon>Cyanophyceae</taxon>
        <taxon>Oscillatoriophycideae</taxon>
        <taxon>Oscillatoriales</taxon>
        <taxon>Microcoleaceae</taxon>
        <taxon>Plectonema</taxon>
    </lineage>
</organism>
<keyword evidence="3" id="KW-1185">Reference proteome</keyword>
<evidence type="ECO:0000313" key="2">
    <source>
        <dbReference type="EMBL" id="MBE9213213.1"/>
    </source>
</evidence>
<gene>
    <name evidence="2" type="ORF">IQ247_11095</name>
</gene>
<proteinExistence type="predicted"/>
<name>A0A8J7F3B4_9CYAN</name>
<protein>
    <submittedName>
        <fullName evidence="2">Uncharacterized protein</fullName>
    </submittedName>
</protein>
<dbReference type="RefSeq" id="WP_193919895.1">
    <property type="nucleotide sequence ID" value="NZ_JADEWL010000027.1"/>
</dbReference>
<dbReference type="EMBL" id="JADEWL010000027">
    <property type="protein sequence ID" value="MBE9213213.1"/>
    <property type="molecule type" value="Genomic_DNA"/>
</dbReference>
<dbReference type="Proteomes" id="UP000620559">
    <property type="component" value="Unassembled WGS sequence"/>
</dbReference>
<accession>A0A8J7F3B4</accession>
<sequence>MRNSKGHFVKGNEEGFTTTRKQSLTAQVSIRLIPQVKEKLKSIPDWQKRVRDYIENIIKDDGE</sequence>